<sequence length="47" mass="5386">MNRFQFVEDHKDAYGVKRLCEVIQIARSSFYAWLAAAPGRLDRVTVG</sequence>
<keyword evidence="2" id="KW-1185">Reference proteome</keyword>
<gene>
    <name evidence="1" type="ORF">FHX68_1900</name>
</gene>
<proteinExistence type="predicted"/>
<organism evidence="1 2">
    <name type="scientific">Microbacterium lacticum</name>
    <dbReference type="NCBI Taxonomy" id="33885"/>
    <lineage>
        <taxon>Bacteria</taxon>
        <taxon>Bacillati</taxon>
        <taxon>Actinomycetota</taxon>
        <taxon>Actinomycetes</taxon>
        <taxon>Micrococcales</taxon>
        <taxon>Microbacteriaceae</taxon>
        <taxon>Microbacterium</taxon>
    </lineage>
</organism>
<reference evidence="1 2" key="1">
    <citation type="submission" date="2019-06" db="EMBL/GenBank/DDBJ databases">
        <title>Sequencing the genomes of 1000 actinobacteria strains.</title>
        <authorList>
            <person name="Klenk H.-P."/>
        </authorList>
    </citation>
    <scope>NUCLEOTIDE SEQUENCE [LARGE SCALE GENOMIC DNA]</scope>
    <source>
        <strain evidence="1 2">DSM 20427</strain>
    </source>
</reference>
<comment type="caution">
    <text evidence="1">The sequence shown here is derived from an EMBL/GenBank/DDBJ whole genome shotgun (WGS) entry which is preliminary data.</text>
</comment>
<evidence type="ECO:0008006" key="3">
    <source>
        <dbReference type="Google" id="ProtNLM"/>
    </source>
</evidence>
<evidence type="ECO:0000313" key="2">
    <source>
        <dbReference type="Proteomes" id="UP000319804"/>
    </source>
</evidence>
<dbReference type="EMBL" id="VFPS01000003">
    <property type="protein sequence ID" value="TQM97896.1"/>
    <property type="molecule type" value="Genomic_DNA"/>
</dbReference>
<dbReference type="AlphaFoldDB" id="A0A543KS35"/>
<accession>A0A543KS35</accession>
<dbReference type="Proteomes" id="UP000319804">
    <property type="component" value="Unassembled WGS sequence"/>
</dbReference>
<protein>
    <recommendedName>
        <fullName evidence="3">Helix-turn-helix protein</fullName>
    </recommendedName>
</protein>
<evidence type="ECO:0000313" key="1">
    <source>
        <dbReference type="EMBL" id="TQM97896.1"/>
    </source>
</evidence>
<name>A0A543KS35_9MICO</name>